<organism evidence="8 9">
    <name type="scientific">Rhizobium lentis</name>
    <dbReference type="NCBI Taxonomy" id="1138194"/>
    <lineage>
        <taxon>Bacteria</taxon>
        <taxon>Pseudomonadati</taxon>
        <taxon>Pseudomonadota</taxon>
        <taxon>Alphaproteobacteria</taxon>
        <taxon>Hyphomicrobiales</taxon>
        <taxon>Rhizobiaceae</taxon>
        <taxon>Rhizobium/Agrobacterium group</taxon>
        <taxon>Rhizobium</taxon>
    </lineage>
</organism>
<dbReference type="GO" id="GO:0030288">
    <property type="term" value="C:outer membrane-bounded periplasmic space"/>
    <property type="evidence" value="ECO:0007669"/>
    <property type="project" value="TreeGrafter"/>
</dbReference>
<reference evidence="8 9" key="1">
    <citation type="submission" date="2020-08" db="EMBL/GenBank/DDBJ databases">
        <title>Genomic Encyclopedia of Type Strains, Phase IV (KMG-V): Genome sequencing to study the core and pangenomes of soil and plant-associated prokaryotes.</title>
        <authorList>
            <person name="Whitman W."/>
        </authorList>
    </citation>
    <scope>NUCLEOTIDE SEQUENCE [LARGE SCALE GENOMIC DNA]</scope>
    <source>
        <strain evidence="8 9">SEMIA 4034</strain>
    </source>
</reference>
<dbReference type="NCBIfam" id="TIGR01256">
    <property type="entry name" value="modA"/>
    <property type="match status" value="1"/>
</dbReference>
<gene>
    <name evidence="8" type="ORF">GGI59_003567</name>
</gene>
<dbReference type="EMBL" id="JACHBC010000007">
    <property type="protein sequence ID" value="MBB5561888.1"/>
    <property type="molecule type" value="Genomic_DNA"/>
</dbReference>
<dbReference type="CDD" id="cd13536">
    <property type="entry name" value="PBP2_EcModA"/>
    <property type="match status" value="1"/>
</dbReference>
<evidence type="ECO:0000313" key="8">
    <source>
        <dbReference type="EMBL" id="MBB5561888.1"/>
    </source>
</evidence>
<evidence type="ECO:0000256" key="4">
    <source>
        <dbReference type="ARBA" id="ARBA00022729"/>
    </source>
</evidence>
<evidence type="ECO:0000256" key="7">
    <source>
        <dbReference type="SAM" id="SignalP"/>
    </source>
</evidence>
<dbReference type="Gene3D" id="3.40.190.10">
    <property type="entry name" value="Periplasmic binding protein-like II"/>
    <property type="match status" value="2"/>
</dbReference>
<feature type="chain" id="PRO_5030769629" evidence="7">
    <location>
        <begin position="32"/>
        <end position="263"/>
    </location>
</feature>
<protein>
    <submittedName>
        <fullName evidence="8">Molybdate transport system substrate-binding protein</fullName>
    </submittedName>
</protein>
<dbReference type="GO" id="GO:0046872">
    <property type="term" value="F:metal ion binding"/>
    <property type="evidence" value="ECO:0007669"/>
    <property type="project" value="UniProtKB-KW"/>
</dbReference>
<evidence type="ECO:0000313" key="9">
    <source>
        <dbReference type="Proteomes" id="UP000528824"/>
    </source>
</evidence>
<feature type="binding site" evidence="6">
    <location>
        <position position="181"/>
    </location>
    <ligand>
        <name>molybdate</name>
        <dbReference type="ChEBI" id="CHEBI:36264"/>
    </ligand>
</feature>
<evidence type="ECO:0000256" key="5">
    <source>
        <dbReference type="ARBA" id="ARBA00062515"/>
    </source>
</evidence>
<feature type="signal peptide" evidence="7">
    <location>
        <begin position="1"/>
        <end position="31"/>
    </location>
</feature>
<sequence length="263" mass="27373">MQNRRQCMKLATAAIGALWLGTATLPTPAEAAEKLTVFAAASLKDALDAANAAWAKESGKEAVASYAASGALAKQIENAAPADIFISADLDWMDYVAKKNLIKTDSRTNLLGNRIVLVAEKDKAKPVEIKQGFDLAALLGAGKLAMGEPKSVPAGKYAMAALEKLGVWKSVETKVAGAESVRAALALVSRGEAPYGIVYQTDATADKGVAIVGTFPADSHPPIIYPVAILAESKNPDAAAYLDFLKSGKAAGFFTAEGFTVSK</sequence>
<dbReference type="PROSITE" id="PS51318">
    <property type="entry name" value="TAT"/>
    <property type="match status" value="1"/>
</dbReference>
<accession>A0A7W8XFK9</accession>
<feature type="binding site" evidence="6">
    <location>
        <position position="42"/>
    </location>
    <ligand>
        <name>molybdate</name>
        <dbReference type="ChEBI" id="CHEBI:36264"/>
    </ligand>
</feature>
<evidence type="ECO:0000256" key="3">
    <source>
        <dbReference type="ARBA" id="ARBA00022723"/>
    </source>
</evidence>
<keyword evidence="3 6" id="KW-0479">Metal-binding</keyword>
<dbReference type="InterPro" id="IPR005950">
    <property type="entry name" value="ModA"/>
</dbReference>
<dbReference type="PIRSF" id="PIRSF004846">
    <property type="entry name" value="ModA"/>
    <property type="match status" value="1"/>
</dbReference>
<keyword evidence="9" id="KW-1185">Reference proteome</keyword>
<dbReference type="Pfam" id="PF13531">
    <property type="entry name" value="SBP_bac_11"/>
    <property type="match status" value="1"/>
</dbReference>
<comment type="caution">
    <text evidence="8">The sequence shown here is derived from an EMBL/GenBank/DDBJ whole genome shotgun (WGS) entry which is preliminary data.</text>
</comment>
<evidence type="ECO:0000256" key="2">
    <source>
        <dbReference type="ARBA" id="ARBA00022505"/>
    </source>
</evidence>
<dbReference type="SUPFAM" id="SSF53850">
    <property type="entry name" value="Periplasmic binding protein-like II"/>
    <property type="match status" value="1"/>
</dbReference>
<name>A0A7W8XFK9_9HYPH</name>
<dbReference type="RefSeq" id="WP_183917619.1">
    <property type="nucleotide sequence ID" value="NZ_JACHBB010000007.1"/>
</dbReference>
<feature type="binding site" evidence="6">
    <location>
        <position position="199"/>
    </location>
    <ligand>
        <name>molybdate</name>
        <dbReference type="ChEBI" id="CHEBI:36264"/>
    </ligand>
</feature>
<comment type="similarity">
    <text evidence="1">Belongs to the bacterial solute-binding protein ModA family.</text>
</comment>
<proteinExistence type="inferred from homology"/>
<evidence type="ECO:0000256" key="6">
    <source>
        <dbReference type="PIRSR" id="PIRSR004846-1"/>
    </source>
</evidence>
<feature type="binding site" evidence="6">
    <location>
        <position position="69"/>
    </location>
    <ligand>
        <name>molybdate</name>
        <dbReference type="ChEBI" id="CHEBI:36264"/>
    </ligand>
</feature>
<dbReference type="InterPro" id="IPR006311">
    <property type="entry name" value="TAT_signal"/>
</dbReference>
<dbReference type="InterPro" id="IPR050682">
    <property type="entry name" value="ModA/WtpA"/>
</dbReference>
<dbReference type="Proteomes" id="UP000528824">
    <property type="component" value="Unassembled WGS sequence"/>
</dbReference>
<dbReference type="FunFam" id="3.40.190.10:FF:000035">
    <property type="entry name" value="Molybdate ABC transporter substrate-binding protein"/>
    <property type="match status" value="1"/>
</dbReference>
<dbReference type="GO" id="GO:0030973">
    <property type="term" value="F:molybdate ion binding"/>
    <property type="evidence" value="ECO:0007669"/>
    <property type="project" value="TreeGrafter"/>
</dbReference>
<keyword evidence="2 6" id="KW-0500">Molybdenum</keyword>
<dbReference type="GO" id="GO:0015689">
    <property type="term" value="P:molybdate ion transport"/>
    <property type="evidence" value="ECO:0007669"/>
    <property type="project" value="InterPro"/>
</dbReference>
<feature type="binding site" evidence="6">
    <location>
        <position position="154"/>
    </location>
    <ligand>
        <name>molybdate</name>
        <dbReference type="ChEBI" id="CHEBI:36264"/>
    </ligand>
</feature>
<dbReference type="PANTHER" id="PTHR30632">
    <property type="entry name" value="MOLYBDATE-BINDING PERIPLASMIC PROTEIN"/>
    <property type="match status" value="1"/>
</dbReference>
<dbReference type="PANTHER" id="PTHR30632:SF17">
    <property type="entry name" value="MOLYBDATE-BINDING PROTEIN MODA"/>
    <property type="match status" value="1"/>
</dbReference>
<dbReference type="NCBIfam" id="NF007958">
    <property type="entry name" value="PRK10677.1"/>
    <property type="match status" value="1"/>
</dbReference>
<dbReference type="GO" id="GO:1901359">
    <property type="term" value="F:tungstate binding"/>
    <property type="evidence" value="ECO:0007669"/>
    <property type="project" value="UniProtKB-ARBA"/>
</dbReference>
<keyword evidence="4 7" id="KW-0732">Signal</keyword>
<comment type="subunit">
    <text evidence="5">The complex is composed of two ATP-binding proteins (ModC), two transmembrane proteins (ModB) and a solute-binding protein (ModA).</text>
</comment>
<dbReference type="AlphaFoldDB" id="A0A7W8XFK9"/>
<evidence type="ECO:0000256" key="1">
    <source>
        <dbReference type="ARBA" id="ARBA00009175"/>
    </source>
</evidence>